<dbReference type="Proteomes" id="UP000199062">
    <property type="component" value="Unassembled WGS sequence"/>
</dbReference>
<evidence type="ECO:0000313" key="2">
    <source>
        <dbReference type="EMBL" id="SFR99282.1"/>
    </source>
</evidence>
<protein>
    <submittedName>
        <fullName evidence="2">Uncharacterized protein</fullName>
    </submittedName>
</protein>
<reference evidence="2 3" key="1">
    <citation type="submission" date="2016-10" db="EMBL/GenBank/DDBJ databases">
        <authorList>
            <person name="de Groot N.N."/>
        </authorList>
    </citation>
    <scope>NUCLEOTIDE SEQUENCE [LARGE SCALE GENOMIC DNA]</scope>
    <source>
        <strain evidence="2 3">CGMCC 1.10457</strain>
    </source>
</reference>
<dbReference type="EMBL" id="FOZK01000002">
    <property type="protein sequence ID" value="SFR99282.1"/>
    <property type="molecule type" value="Genomic_DNA"/>
</dbReference>
<proteinExistence type="predicted"/>
<dbReference type="RefSeq" id="WP_089816566.1">
    <property type="nucleotide sequence ID" value="NZ_FOZK01000002.1"/>
</dbReference>
<dbReference type="AlphaFoldDB" id="A0A1I6L799"/>
<feature type="transmembrane region" description="Helical" evidence="1">
    <location>
        <begin position="118"/>
        <end position="136"/>
    </location>
</feature>
<keyword evidence="1" id="KW-1133">Transmembrane helix</keyword>
<sequence length="149" mass="16141">MSVRERTVGFLRQRVLTPMALGVIILSLTLTAAFLGLVGLISGADLNVIARLPAYSLVMGIVFVVAILRLDSPNRDGMMVLVSTSGIAVLAFVLVGLATEGVMYTYNSPEEVVMSNLIFYFAAAGMVCTGVVFWALHHWREFATNDSRL</sequence>
<keyword evidence="1" id="KW-0812">Transmembrane</keyword>
<feature type="transmembrane region" description="Helical" evidence="1">
    <location>
        <begin position="20"/>
        <end position="42"/>
    </location>
</feature>
<keyword evidence="3" id="KW-1185">Reference proteome</keyword>
<evidence type="ECO:0000256" key="1">
    <source>
        <dbReference type="SAM" id="Phobius"/>
    </source>
</evidence>
<gene>
    <name evidence="2" type="ORF">SAMN05216559_2182</name>
</gene>
<accession>A0A1I6L799</accession>
<name>A0A1I6L799_9EURY</name>
<dbReference type="OrthoDB" id="313608at2157"/>
<keyword evidence="1" id="KW-0472">Membrane</keyword>
<organism evidence="2 3">
    <name type="scientific">Halomicrobium zhouii</name>
    <dbReference type="NCBI Taxonomy" id="767519"/>
    <lineage>
        <taxon>Archaea</taxon>
        <taxon>Methanobacteriati</taxon>
        <taxon>Methanobacteriota</taxon>
        <taxon>Stenosarchaea group</taxon>
        <taxon>Halobacteria</taxon>
        <taxon>Halobacteriales</taxon>
        <taxon>Haloarculaceae</taxon>
        <taxon>Halomicrobium</taxon>
    </lineage>
</organism>
<feature type="transmembrane region" description="Helical" evidence="1">
    <location>
        <begin position="48"/>
        <end position="68"/>
    </location>
</feature>
<feature type="transmembrane region" description="Helical" evidence="1">
    <location>
        <begin position="80"/>
        <end position="98"/>
    </location>
</feature>
<evidence type="ECO:0000313" key="3">
    <source>
        <dbReference type="Proteomes" id="UP000199062"/>
    </source>
</evidence>